<evidence type="ECO:0000256" key="1">
    <source>
        <dbReference type="SAM" id="MobiDB-lite"/>
    </source>
</evidence>
<evidence type="ECO:0000313" key="2">
    <source>
        <dbReference type="EMBL" id="MBD9698018.1"/>
    </source>
</evidence>
<evidence type="ECO:0000313" key="3">
    <source>
        <dbReference type="Proteomes" id="UP000642107"/>
    </source>
</evidence>
<sequence length="451" mass="47211">MTLPLLAAVTLTAACTPEAPRPPAAATPSATGTATPSGPTQLPTPSKNVEEPRALLDPDGRVLDVRWVPVASQVEARQGETYTVLDTIRSERGCVERIGARAVLGGGATVVGIGPKETCTWDGGPRLPANDRIGVRDADGTLRRFVTTEGLVPEDDPRQITAVAASATHVVWAETASTDLFHDDWRIFAARLDDGVPHLVAKAEDFTGGKEPLTFFEVQLAVGADRVWWSTAPADGEGPPVVVSRRLDGTGPIDVVAKASDSPVVTSDGLVVRTLTEVSTMSQDDQGEPAAEIMWRGTGLALVADNEATPLLSIDTTETLGTEEELGALSSDGVRVAFAVGDAVYALDLSREAIVGVHGGGVKPTTDISDEFREATTIASTALDEGRLVWSFGGGAGATTSPVYVLELASDALQRIVVEDNAGEVVAAAGNIAWSGFVDDRRTTTVVDWRD</sequence>
<accession>A0ABR9DLP5</accession>
<feature type="compositionally biased region" description="Low complexity" evidence="1">
    <location>
        <begin position="26"/>
        <end position="40"/>
    </location>
</feature>
<feature type="region of interest" description="Disordered" evidence="1">
    <location>
        <begin position="15"/>
        <end position="54"/>
    </location>
</feature>
<proteinExistence type="predicted"/>
<reference evidence="2 3" key="1">
    <citation type="submission" date="2020-09" db="EMBL/GenBank/DDBJ databases">
        <title>Flavimobilis rhizosphaerae sp. nov., isolated from rhizosphere soil of Spartina alterniflora.</title>
        <authorList>
            <person name="Hanqin C."/>
        </authorList>
    </citation>
    <scope>NUCLEOTIDE SEQUENCE [LARGE SCALE GENOMIC DNA]</scope>
    <source>
        <strain evidence="2 3">GY 10621</strain>
    </source>
</reference>
<gene>
    <name evidence="2" type="ORF">IGS67_00700</name>
</gene>
<name>A0ABR9DLP5_9MICO</name>
<dbReference type="EMBL" id="JACZDF010000001">
    <property type="protein sequence ID" value="MBD9698018.1"/>
    <property type="molecule type" value="Genomic_DNA"/>
</dbReference>
<organism evidence="2 3">
    <name type="scientific">Flavimobilis rhizosphaerae</name>
    <dbReference type="NCBI Taxonomy" id="2775421"/>
    <lineage>
        <taxon>Bacteria</taxon>
        <taxon>Bacillati</taxon>
        <taxon>Actinomycetota</taxon>
        <taxon>Actinomycetes</taxon>
        <taxon>Micrococcales</taxon>
        <taxon>Jonesiaceae</taxon>
        <taxon>Flavimobilis</taxon>
    </lineage>
</organism>
<comment type="caution">
    <text evidence="2">The sequence shown here is derived from an EMBL/GenBank/DDBJ whole genome shotgun (WGS) entry which is preliminary data.</text>
</comment>
<keyword evidence="3" id="KW-1185">Reference proteome</keyword>
<evidence type="ECO:0008006" key="4">
    <source>
        <dbReference type="Google" id="ProtNLM"/>
    </source>
</evidence>
<protein>
    <recommendedName>
        <fullName evidence="4">WD40-like Beta Propeller Repeat</fullName>
    </recommendedName>
</protein>
<dbReference type="Proteomes" id="UP000642107">
    <property type="component" value="Unassembled WGS sequence"/>
</dbReference>